<evidence type="ECO:0000256" key="2">
    <source>
        <dbReference type="ARBA" id="ARBA00011900"/>
    </source>
</evidence>
<dbReference type="KEGG" id="lrs:PX52LOC_04371"/>
<feature type="domain" description="DNA methylase N-4/N-6" evidence="8">
    <location>
        <begin position="188"/>
        <end position="519"/>
    </location>
</feature>
<dbReference type="SUPFAM" id="SSF53335">
    <property type="entry name" value="S-adenosyl-L-methionine-dependent methyltransferases"/>
    <property type="match status" value="1"/>
</dbReference>
<dbReference type="PROSITE" id="PS00092">
    <property type="entry name" value="N6_MTASE"/>
    <property type="match status" value="1"/>
</dbReference>
<dbReference type="REBASE" id="364455">
    <property type="entry name" value="M.GbaPX52ORF4371P"/>
</dbReference>
<dbReference type="GO" id="GO:0032259">
    <property type="term" value="P:methylation"/>
    <property type="evidence" value="ECO:0007669"/>
    <property type="project" value="UniProtKB-KW"/>
</dbReference>
<keyword evidence="3 9" id="KW-0489">Methyltransferase</keyword>
<keyword evidence="4 9" id="KW-0808">Transferase</keyword>
<dbReference type="InterPro" id="IPR029063">
    <property type="entry name" value="SAM-dependent_MTases_sf"/>
</dbReference>
<dbReference type="Pfam" id="PF01555">
    <property type="entry name" value="N6_N4_Mtase"/>
    <property type="match status" value="1"/>
</dbReference>
<organism evidence="9 10">
    <name type="scientific">Limnoglobus roseus</name>
    <dbReference type="NCBI Taxonomy" id="2598579"/>
    <lineage>
        <taxon>Bacteria</taxon>
        <taxon>Pseudomonadati</taxon>
        <taxon>Planctomycetota</taxon>
        <taxon>Planctomycetia</taxon>
        <taxon>Gemmatales</taxon>
        <taxon>Gemmataceae</taxon>
        <taxon>Limnoglobus</taxon>
    </lineage>
</organism>
<evidence type="ECO:0000256" key="4">
    <source>
        <dbReference type="ARBA" id="ARBA00022679"/>
    </source>
</evidence>
<dbReference type="OrthoDB" id="9800801at2"/>
<dbReference type="GO" id="GO:0003677">
    <property type="term" value="F:DNA binding"/>
    <property type="evidence" value="ECO:0007669"/>
    <property type="project" value="InterPro"/>
</dbReference>
<dbReference type="InterPro" id="IPR002295">
    <property type="entry name" value="N4/N6-MTase_EcoPI_Mod-like"/>
</dbReference>
<evidence type="ECO:0000256" key="7">
    <source>
        <dbReference type="SAM" id="MobiDB-lite"/>
    </source>
</evidence>
<evidence type="ECO:0000313" key="9">
    <source>
        <dbReference type="EMBL" id="QEL17384.1"/>
    </source>
</evidence>
<dbReference type="EMBL" id="CP042425">
    <property type="protein sequence ID" value="QEL17384.1"/>
    <property type="molecule type" value="Genomic_DNA"/>
</dbReference>
<dbReference type="EC" id="2.1.1.72" evidence="2"/>
<dbReference type="InterPro" id="IPR002052">
    <property type="entry name" value="DNA_methylase_N6_adenine_CS"/>
</dbReference>
<accession>A0A5C1AJQ9</accession>
<reference evidence="10" key="1">
    <citation type="submission" date="2019-08" db="EMBL/GenBank/DDBJ databases">
        <title>Limnoglobus roseus gen. nov., sp. nov., a novel freshwater planctomycete with a giant genome from the family Gemmataceae.</title>
        <authorList>
            <person name="Kulichevskaya I.S."/>
            <person name="Naumoff D.G."/>
            <person name="Miroshnikov K."/>
            <person name="Ivanova A."/>
            <person name="Philippov D.A."/>
            <person name="Hakobyan A."/>
            <person name="Rijpstra I.C."/>
            <person name="Sinninghe Damste J.S."/>
            <person name="Liesack W."/>
            <person name="Dedysh S.N."/>
        </authorList>
    </citation>
    <scope>NUCLEOTIDE SEQUENCE [LARGE SCALE GENOMIC DNA]</scope>
    <source>
        <strain evidence="10">PX52</strain>
    </source>
</reference>
<evidence type="ECO:0000256" key="3">
    <source>
        <dbReference type="ARBA" id="ARBA00022603"/>
    </source>
</evidence>
<feature type="region of interest" description="Disordered" evidence="7">
    <location>
        <begin position="1"/>
        <end position="35"/>
    </location>
</feature>
<sequence length="1016" mass="113372">MAKRKTAAPAADDAVTDYRHADKKRKNIPPAKMAAEGTVPVMPKIGYSYSPRRPPVLRFDSHGGADKLPELLEKAKKSKLTEDEVRVLAEALRTHEPWLEWAGKCELPGFAVDPVALHIHERVSAQAILKVAARHDVERNLFGDPEQAYHEAVQFYRHDVDWTNRLILGDSLQVMASLAKREELAGKVQMIYLDPPYGIKFASNFQPEVGKRDVKDKEQDLTREAEMVKAYRDTWHLGIHSYLTYLRDRLIAAKELLADTGSIFVQISDENLHRVSALLDEVFGSDNFCSLITFQKTAAVSSPEARTKVIGTLGDYLLWFAKNKDLTKYNQLYLPKGVGTGAGEDYRQLLLADGSRRPISQEELDNPSKLPANTRVFQATALQSSGHSISLTVPFTFNNKSYSPNPNSHWKTTVKGLSRLVEAGRVTESGKNIRYVRCVDDFSVSSLGNIWGDTMGSPNVIYVVQTNARIVERCMLMTTDPGDLVLDPTCGSGTTAFVAEQWGRRWITTDTSRVAVAIARQRLLTSKFDYYELRDEKKGLSGNLVYKTVPHVTLKSIAQNQNLDPIFAKYGAALDAKLSACNAALVNLTKDVRFALEAKLLEKERAEGKRAVMDADRRRWVLPDKGNVWQHWTVPFDTDTDYSAELMKAVTDYRKTWRAKMDEVNDCIARNAEQEELVDQPRVVKNRTRVSGPFTVEAVQPPEISLGDVSQELPPIGGAPEELEGSFAPARQLRLVETRNAFEVQNIDAYLTEMTRLLRGDGVRFPNNKEMTFSRLDRVSDGHGIHAEGRWVPPGEQDADPAGDATVGVIFGPQYGPFTSAMLELVIKPAQRKYDDLVVAGFSFSPEVYDLAANPQVKNFKVHVAHIRPDVNPGMNGLLKETPRSQLFTVFGLPRTRVDRVKGKAEYVVTMEGVDIYDPVRNVVHPTEDSKVAAWFLDGDYDGRTFCVTQAFFPDKSAWEKLSKALGGVVDPERFEALSGTKSLPFPAGGHRCVAVKVIDPRGNEVMQVHKLEDVA</sequence>
<comment type="similarity">
    <text evidence="1">Belongs to the N(4)/N(6)-methyltransferase family.</text>
</comment>
<evidence type="ECO:0000259" key="8">
    <source>
        <dbReference type="Pfam" id="PF01555"/>
    </source>
</evidence>
<name>A0A5C1AJQ9_9BACT</name>
<comment type="catalytic activity">
    <reaction evidence="6">
        <text>a 2'-deoxyadenosine in DNA + S-adenosyl-L-methionine = an N(6)-methyl-2'-deoxyadenosine in DNA + S-adenosyl-L-homocysteine + H(+)</text>
        <dbReference type="Rhea" id="RHEA:15197"/>
        <dbReference type="Rhea" id="RHEA-COMP:12418"/>
        <dbReference type="Rhea" id="RHEA-COMP:12419"/>
        <dbReference type="ChEBI" id="CHEBI:15378"/>
        <dbReference type="ChEBI" id="CHEBI:57856"/>
        <dbReference type="ChEBI" id="CHEBI:59789"/>
        <dbReference type="ChEBI" id="CHEBI:90615"/>
        <dbReference type="ChEBI" id="CHEBI:90616"/>
        <dbReference type="EC" id="2.1.1.72"/>
    </reaction>
</comment>
<dbReference type="PRINTS" id="PR00506">
    <property type="entry name" value="D21N6MTFRASE"/>
</dbReference>
<dbReference type="InterPro" id="IPR002941">
    <property type="entry name" value="DNA_methylase_N4/N6"/>
</dbReference>
<dbReference type="GO" id="GO:0009007">
    <property type="term" value="F:site-specific DNA-methyltransferase (adenine-specific) activity"/>
    <property type="evidence" value="ECO:0007669"/>
    <property type="project" value="UniProtKB-EC"/>
</dbReference>
<protein>
    <recommendedName>
        <fullName evidence="2">site-specific DNA-methyltransferase (adenine-specific)</fullName>
        <ecNumber evidence="2">2.1.1.72</ecNumber>
    </recommendedName>
</protein>
<keyword evidence="5" id="KW-0949">S-adenosyl-L-methionine</keyword>
<evidence type="ECO:0000256" key="5">
    <source>
        <dbReference type="ARBA" id="ARBA00022691"/>
    </source>
</evidence>
<dbReference type="PANTHER" id="PTHR13370">
    <property type="entry name" value="RNA METHYLASE-RELATED"/>
    <property type="match status" value="1"/>
</dbReference>
<evidence type="ECO:0000256" key="1">
    <source>
        <dbReference type="ARBA" id="ARBA00006594"/>
    </source>
</evidence>
<keyword evidence="10" id="KW-1185">Reference proteome</keyword>
<dbReference type="Proteomes" id="UP000324974">
    <property type="component" value="Chromosome"/>
</dbReference>
<dbReference type="GO" id="GO:0008170">
    <property type="term" value="F:N-methyltransferase activity"/>
    <property type="evidence" value="ECO:0007669"/>
    <property type="project" value="InterPro"/>
</dbReference>
<dbReference type="RefSeq" id="WP_149112004.1">
    <property type="nucleotide sequence ID" value="NZ_CP042425.1"/>
</dbReference>
<dbReference type="GO" id="GO:0005737">
    <property type="term" value="C:cytoplasm"/>
    <property type="evidence" value="ECO:0007669"/>
    <property type="project" value="TreeGrafter"/>
</dbReference>
<gene>
    <name evidence="9" type="ORF">PX52LOC_04371</name>
</gene>
<dbReference type="Gene3D" id="3.40.50.150">
    <property type="entry name" value="Vaccinia Virus protein VP39"/>
    <property type="match status" value="1"/>
</dbReference>
<dbReference type="AlphaFoldDB" id="A0A5C1AJQ9"/>
<dbReference type="PANTHER" id="PTHR13370:SF16">
    <property type="entry name" value="SITE-SPECIFIC DNA-METHYLTRANSFERASE (ADENINE-SPECIFIC)"/>
    <property type="match status" value="1"/>
</dbReference>
<evidence type="ECO:0000256" key="6">
    <source>
        <dbReference type="ARBA" id="ARBA00047942"/>
    </source>
</evidence>
<evidence type="ECO:0000313" key="10">
    <source>
        <dbReference type="Proteomes" id="UP000324974"/>
    </source>
</evidence>
<proteinExistence type="inferred from homology"/>